<evidence type="ECO:0000313" key="2">
    <source>
        <dbReference type="Proteomes" id="UP000293846"/>
    </source>
</evidence>
<dbReference type="OrthoDB" id="2895230at2"/>
<organism evidence="1 2">
    <name type="scientific">Cytobacillus praedii</name>
    <dbReference type="NCBI Taxonomy" id="1742358"/>
    <lineage>
        <taxon>Bacteria</taxon>
        <taxon>Bacillati</taxon>
        <taxon>Bacillota</taxon>
        <taxon>Bacilli</taxon>
        <taxon>Bacillales</taxon>
        <taxon>Bacillaceae</taxon>
        <taxon>Cytobacillus</taxon>
    </lineage>
</organism>
<dbReference type="AlphaFoldDB" id="A0A4R1AQ03"/>
<dbReference type="RefSeq" id="WP_131239686.1">
    <property type="nucleotide sequence ID" value="NZ_SJTH01000125.1"/>
</dbReference>
<accession>A0A4R1AQ03</accession>
<protein>
    <submittedName>
        <fullName evidence="1">Uncharacterized protein</fullName>
    </submittedName>
</protein>
<comment type="caution">
    <text evidence="1">The sequence shown here is derived from an EMBL/GenBank/DDBJ whole genome shotgun (WGS) entry which is preliminary data.</text>
</comment>
<dbReference type="EMBL" id="SJTH01000125">
    <property type="protein sequence ID" value="TCJ00016.1"/>
    <property type="molecule type" value="Genomic_DNA"/>
</dbReference>
<evidence type="ECO:0000313" key="1">
    <source>
        <dbReference type="EMBL" id="TCJ00016.1"/>
    </source>
</evidence>
<reference evidence="1 2" key="1">
    <citation type="submission" date="2019-03" db="EMBL/GenBank/DDBJ databases">
        <authorList>
            <person name="Jensen L."/>
            <person name="Storgaard J."/>
            <person name="Sulaj E."/>
            <person name="Schramm A."/>
            <person name="Marshall I.P.G."/>
        </authorList>
    </citation>
    <scope>NUCLEOTIDE SEQUENCE [LARGE SCALE GENOMIC DNA]</scope>
    <source>
        <strain evidence="1 2">2017H2G3</strain>
    </source>
</reference>
<proteinExistence type="predicted"/>
<name>A0A4R1AQ03_9BACI</name>
<gene>
    <name evidence="1" type="ORF">E0Y62_26955</name>
</gene>
<sequence length="88" mass="10339">MPESAFKGTVKEGFERRFTVINEHDLQRYVPVQARESFEVKLNNVAGWIEDGRKQDGKQPFNNYIVINLDEPYIDEVIEIMKRNGHWG</sequence>
<keyword evidence="2" id="KW-1185">Reference proteome</keyword>
<dbReference type="Proteomes" id="UP000293846">
    <property type="component" value="Unassembled WGS sequence"/>
</dbReference>